<comment type="caution">
    <text evidence="2">The sequence shown here is derived from an EMBL/GenBank/DDBJ whole genome shotgun (WGS) entry which is preliminary data.</text>
</comment>
<evidence type="ECO:0000313" key="2">
    <source>
        <dbReference type="EMBL" id="GMR50556.1"/>
    </source>
</evidence>
<feature type="non-terminal residue" evidence="2">
    <location>
        <position position="1"/>
    </location>
</feature>
<feature type="non-terminal residue" evidence="2">
    <location>
        <position position="104"/>
    </location>
</feature>
<feature type="region of interest" description="Disordered" evidence="1">
    <location>
        <begin position="1"/>
        <end position="50"/>
    </location>
</feature>
<keyword evidence="3" id="KW-1185">Reference proteome</keyword>
<reference evidence="3" key="1">
    <citation type="submission" date="2022-10" db="EMBL/GenBank/DDBJ databases">
        <title>Genome assembly of Pristionchus species.</title>
        <authorList>
            <person name="Yoshida K."/>
            <person name="Sommer R.J."/>
        </authorList>
    </citation>
    <scope>NUCLEOTIDE SEQUENCE [LARGE SCALE GENOMIC DNA]</scope>
    <source>
        <strain evidence="3">RS5460</strain>
    </source>
</reference>
<gene>
    <name evidence="2" type="ORF">PMAYCL1PPCAC_20751</name>
</gene>
<feature type="compositionally biased region" description="Basic and acidic residues" evidence="1">
    <location>
        <begin position="1"/>
        <end position="21"/>
    </location>
</feature>
<sequence length="104" mass="11946">KSESDEMSDKKAEVDGDSPDRNEDDEVEINEHDVDERDNSAKHVHSMKSQLRKTVLEVCNDEKTVERAMKRMKKMTKNMTEKSIARVFCKALAKLPQSDTLHVV</sequence>
<evidence type="ECO:0000313" key="3">
    <source>
        <dbReference type="Proteomes" id="UP001328107"/>
    </source>
</evidence>
<organism evidence="2 3">
    <name type="scientific">Pristionchus mayeri</name>
    <dbReference type="NCBI Taxonomy" id="1317129"/>
    <lineage>
        <taxon>Eukaryota</taxon>
        <taxon>Metazoa</taxon>
        <taxon>Ecdysozoa</taxon>
        <taxon>Nematoda</taxon>
        <taxon>Chromadorea</taxon>
        <taxon>Rhabditida</taxon>
        <taxon>Rhabditina</taxon>
        <taxon>Diplogasteromorpha</taxon>
        <taxon>Diplogasteroidea</taxon>
        <taxon>Neodiplogasteridae</taxon>
        <taxon>Pristionchus</taxon>
    </lineage>
</organism>
<dbReference type="Proteomes" id="UP001328107">
    <property type="component" value="Unassembled WGS sequence"/>
</dbReference>
<accession>A0AAN5CTH9</accession>
<name>A0AAN5CTH9_9BILA</name>
<feature type="compositionally biased region" description="Basic and acidic residues" evidence="1">
    <location>
        <begin position="29"/>
        <end position="41"/>
    </location>
</feature>
<dbReference type="EMBL" id="BTRK01000004">
    <property type="protein sequence ID" value="GMR50556.1"/>
    <property type="molecule type" value="Genomic_DNA"/>
</dbReference>
<evidence type="ECO:0000256" key="1">
    <source>
        <dbReference type="SAM" id="MobiDB-lite"/>
    </source>
</evidence>
<dbReference type="AlphaFoldDB" id="A0AAN5CTH9"/>
<protein>
    <submittedName>
        <fullName evidence="2">Uncharacterized protein</fullName>
    </submittedName>
</protein>
<proteinExistence type="predicted"/>